<feature type="transmembrane region" description="Helical" evidence="1">
    <location>
        <begin position="37"/>
        <end position="57"/>
    </location>
</feature>
<keyword evidence="1" id="KW-1133">Transmembrane helix</keyword>
<feature type="transmembrane region" description="Helical" evidence="1">
    <location>
        <begin position="64"/>
        <end position="84"/>
    </location>
</feature>
<evidence type="ECO:0000313" key="3">
    <source>
        <dbReference type="Proteomes" id="UP000199170"/>
    </source>
</evidence>
<feature type="transmembrane region" description="Helical" evidence="1">
    <location>
        <begin position="7"/>
        <end position="31"/>
    </location>
</feature>
<organism evidence="2 3">
    <name type="scientific">Halobellus clavatus</name>
    <dbReference type="NCBI Taxonomy" id="660517"/>
    <lineage>
        <taxon>Archaea</taxon>
        <taxon>Methanobacteriati</taxon>
        <taxon>Methanobacteriota</taxon>
        <taxon>Stenosarchaea group</taxon>
        <taxon>Halobacteria</taxon>
        <taxon>Halobacteriales</taxon>
        <taxon>Haloferacaceae</taxon>
        <taxon>Halobellus</taxon>
    </lineage>
</organism>
<accession>A0A1H3JD81</accession>
<dbReference type="EMBL" id="FNPB01000013">
    <property type="protein sequence ID" value="SDY37872.1"/>
    <property type="molecule type" value="Genomic_DNA"/>
</dbReference>
<keyword evidence="1" id="KW-0472">Membrane</keyword>
<evidence type="ECO:0000256" key="1">
    <source>
        <dbReference type="SAM" id="Phobius"/>
    </source>
</evidence>
<protein>
    <submittedName>
        <fullName evidence="2">Uncharacterized protein</fullName>
    </submittedName>
</protein>
<dbReference type="Proteomes" id="UP000199170">
    <property type="component" value="Unassembled WGS sequence"/>
</dbReference>
<evidence type="ECO:0000313" key="2">
    <source>
        <dbReference type="EMBL" id="SDY37872.1"/>
    </source>
</evidence>
<sequence length="117" mass="11042">MSETGAAAGAGIVGTALRIVVGACFVGGAVAALTGRLVLAGGGFLAGHTMLAAAAVIQGQRRRSVGLSFSGVGWLLTSLGLALGQQGAGSSLETPLLVGGLGLVAAGTLLLVGPFGG</sequence>
<gene>
    <name evidence="2" type="ORF">SAMN04487946_11324</name>
</gene>
<keyword evidence="3" id="KW-1185">Reference proteome</keyword>
<proteinExistence type="predicted"/>
<keyword evidence="1" id="KW-0812">Transmembrane</keyword>
<reference evidence="3" key="1">
    <citation type="submission" date="2016-10" db="EMBL/GenBank/DDBJ databases">
        <authorList>
            <person name="Varghese N."/>
            <person name="Submissions S."/>
        </authorList>
    </citation>
    <scope>NUCLEOTIDE SEQUENCE [LARGE SCALE GENOMIC DNA]</scope>
    <source>
        <strain evidence="3">CGMCC 1.10118</strain>
    </source>
</reference>
<dbReference type="AlphaFoldDB" id="A0A1H3JD81"/>
<dbReference type="OrthoDB" id="386117at2157"/>
<name>A0A1H3JD81_9EURY</name>
<dbReference type="RefSeq" id="WP_089768898.1">
    <property type="nucleotide sequence ID" value="NZ_FNPB01000013.1"/>
</dbReference>
<dbReference type="STRING" id="660517.SAMN04487946_11324"/>
<feature type="transmembrane region" description="Helical" evidence="1">
    <location>
        <begin position="96"/>
        <end position="116"/>
    </location>
</feature>